<dbReference type="Proteomes" id="UP000593735">
    <property type="component" value="Chromosome"/>
</dbReference>
<sequence>MDKKVRFATIGTSGICEQFLQALPLSEEGTYVGAYSRDRAHARAFGEPHGARLFFDDLSTLATSPEVDAVYVASPNALHAPQALELIARGKHVLVEKSLASNEREAQDVFDAARTAGVVAMEAIRNLYVPTFDAIERTLGELGRVRQATLRFAKVTSRMARLAAGERLNIFDPRMSAGALMDIGVYCVEPAVALFGVPQTVRALGVTAAVPGEPEGSAYATIDLAGEVLLGYGDKIVSISYGKAADDMLSSQVAGEKATLVWDQTSCPVNLRVHEHEDKGMVFRVGAEELRPLEVEVPERDMVCEIDAFVGAVRGDAAALARRERFEGVTLGSLHVMDEVRRQVGVRFPADERAEA</sequence>
<dbReference type="Pfam" id="PF22725">
    <property type="entry name" value="GFO_IDH_MocA_C3"/>
    <property type="match status" value="1"/>
</dbReference>
<gene>
    <name evidence="3" type="ORF">INP52_05740</name>
</gene>
<organism evidence="3 4">
    <name type="scientific">Thermophilibacter immobilis</name>
    <dbReference type="NCBI Taxonomy" id="2779519"/>
    <lineage>
        <taxon>Bacteria</taxon>
        <taxon>Bacillati</taxon>
        <taxon>Actinomycetota</taxon>
        <taxon>Coriobacteriia</taxon>
        <taxon>Coriobacteriales</taxon>
        <taxon>Atopobiaceae</taxon>
        <taxon>Thermophilibacter</taxon>
    </lineage>
</organism>
<name>A0A7S7M7P5_9ACTN</name>
<evidence type="ECO:0000259" key="1">
    <source>
        <dbReference type="Pfam" id="PF01408"/>
    </source>
</evidence>
<dbReference type="Pfam" id="PF01408">
    <property type="entry name" value="GFO_IDH_MocA"/>
    <property type="match status" value="1"/>
</dbReference>
<dbReference type="InterPro" id="IPR036291">
    <property type="entry name" value="NAD(P)-bd_dom_sf"/>
</dbReference>
<dbReference type="PANTHER" id="PTHR43054:SF1">
    <property type="entry name" value="SCYLLO-INOSITOL 2-DEHYDROGENASE (NADP(+)) IOLU"/>
    <property type="match status" value="1"/>
</dbReference>
<reference evidence="3 4" key="1">
    <citation type="submission" date="2020-10" db="EMBL/GenBank/DDBJ databases">
        <title>Olsenella immobilis sp.nov., isolated from the mud in a fermentation cellar used for the production of Chinese strong-flavoured liquor.</title>
        <authorList>
            <person name="Lu L."/>
        </authorList>
    </citation>
    <scope>NUCLEOTIDE SEQUENCE [LARGE SCALE GENOMIC DNA]</scope>
    <source>
        <strain evidence="3 4">LZLJ-2</strain>
    </source>
</reference>
<dbReference type="EMBL" id="CP063767">
    <property type="protein sequence ID" value="QOY59947.1"/>
    <property type="molecule type" value="Genomic_DNA"/>
</dbReference>
<dbReference type="SUPFAM" id="SSF51735">
    <property type="entry name" value="NAD(P)-binding Rossmann-fold domains"/>
    <property type="match status" value="1"/>
</dbReference>
<dbReference type="KEGG" id="tio:INP52_05740"/>
<dbReference type="Gene3D" id="3.30.360.10">
    <property type="entry name" value="Dihydrodipicolinate Reductase, domain 2"/>
    <property type="match status" value="1"/>
</dbReference>
<dbReference type="GO" id="GO:0000166">
    <property type="term" value="F:nucleotide binding"/>
    <property type="evidence" value="ECO:0007669"/>
    <property type="project" value="InterPro"/>
</dbReference>
<dbReference type="PANTHER" id="PTHR43054">
    <property type="match status" value="1"/>
</dbReference>
<protein>
    <submittedName>
        <fullName evidence="3">Gfo/Idh/MocA family oxidoreductase</fullName>
    </submittedName>
</protein>
<dbReference type="InterPro" id="IPR055170">
    <property type="entry name" value="GFO_IDH_MocA-like_dom"/>
</dbReference>
<keyword evidence="4" id="KW-1185">Reference proteome</keyword>
<dbReference type="AlphaFoldDB" id="A0A7S7M7P5"/>
<evidence type="ECO:0000259" key="2">
    <source>
        <dbReference type="Pfam" id="PF22725"/>
    </source>
</evidence>
<evidence type="ECO:0000313" key="4">
    <source>
        <dbReference type="Proteomes" id="UP000593735"/>
    </source>
</evidence>
<feature type="domain" description="Gfo/Idh/MocA-like oxidoreductase N-terminal" evidence="1">
    <location>
        <begin position="5"/>
        <end position="121"/>
    </location>
</feature>
<dbReference type="SUPFAM" id="SSF55347">
    <property type="entry name" value="Glyceraldehyde-3-phosphate dehydrogenase-like, C-terminal domain"/>
    <property type="match status" value="1"/>
</dbReference>
<dbReference type="Gene3D" id="3.40.50.720">
    <property type="entry name" value="NAD(P)-binding Rossmann-like Domain"/>
    <property type="match status" value="1"/>
</dbReference>
<accession>A0A7S7M7P5</accession>
<evidence type="ECO:0000313" key="3">
    <source>
        <dbReference type="EMBL" id="QOY59947.1"/>
    </source>
</evidence>
<dbReference type="InterPro" id="IPR000683">
    <property type="entry name" value="Gfo/Idh/MocA-like_OxRdtase_N"/>
</dbReference>
<proteinExistence type="predicted"/>
<feature type="domain" description="GFO/IDH/MocA-like oxidoreductase" evidence="2">
    <location>
        <begin position="140"/>
        <end position="260"/>
    </location>
</feature>
<dbReference type="RefSeq" id="WP_194369885.1">
    <property type="nucleotide sequence ID" value="NZ_CP063767.1"/>
</dbReference>